<evidence type="ECO:0000313" key="3">
    <source>
        <dbReference type="EMBL" id="TEB19876.1"/>
    </source>
</evidence>
<protein>
    <recommendedName>
        <fullName evidence="2">Nephrocystin 3-like N-terminal domain-containing protein</fullName>
    </recommendedName>
</protein>
<dbReference type="SUPFAM" id="SSF52540">
    <property type="entry name" value="P-loop containing nucleoside triphosphate hydrolases"/>
    <property type="match status" value="1"/>
</dbReference>
<sequence length="308" mass="34832">MAGKVRHTFSTAPMSFQSVQHIWQGGIFTFTMEKKRMLFPVSGSLLVGYRTWLTPGSATGMSALVSWLSSNNYRLYHDTTSSIRTTNTGLWFLASDEFEEWLSSAHGVLWVTGMPGAGKTVLASHSVDHLVANVVPAGTTNVALTYVYCRYLDNCKAGHILRSLIHQLVEDHRRAYSIVRSVFEDHKLRQVQLTDSRAADLLGNILRLFEKAFIIIDGLDEVPEIEKSKVLLYIRKLPAHRLIFSRPMTFYMDLLPSATLSIEARNADIEIFVLDRINSHPRLQRLLQHSETLVQEVTSRIQRKASGM</sequence>
<dbReference type="Pfam" id="PF24883">
    <property type="entry name" value="NPHP3_N"/>
    <property type="match status" value="1"/>
</dbReference>
<reference evidence="3 4" key="1">
    <citation type="journal article" date="2019" name="Nat. Ecol. Evol.">
        <title>Megaphylogeny resolves global patterns of mushroom evolution.</title>
        <authorList>
            <person name="Varga T."/>
            <person name="Krizsan K."/>
            <person name="Foldi C."/>
            <person name="Dima B."/>
            <person name="Sanchez-Garcia M."/>
            <person name="Sanchez-Ramirez S."/>
            <person name="Szollosi G.J."/>
            <person name="Szarkandi J.G."/>
            <person name="Papp V."/>
            <person name="Albert L."/>
            <person name="Andreopoulos W."/>
            <person name="Angelini C."/>
            <person name="Antonin V."/>
            <person name="Barry K.W."/>
            <person name="Bougher N.L."/>
            <person name="Buchanan P."/>
            <person name="Buyck B."/>
            <person name="Bense V."/>
            <person name="Catcheside P."/>
            <person name="Chovatia M."/>
            <person name="Cooper J."/>
            <person name="Damon W."/>
            <person name="Desjardin D."/>
            <person name="Finy P."/>
            <person name="Geml J."/>
            <person name="Haridas S."/>
            <person name="Hughes K."/>
            <person name="Justo A."/>
            <person name="Karasinski D."/>
            <person name="Kautmanova I."/>
            <person name="Kiss B."/>
            <person name="Kocsube S."/>
            <person name="Kotiranta H."/>
            <person name="LaButti K.M."/>
            <person name="Lechner B.E."/>
            <person name="Liimatainen K."/>
            <person name="Lipzen A."/>
            <person name="Lukacs Z."/>
            <person name="Mihaltcheva S."/>
            <person name="Morgado L.N."/>
            <person name="Niskanen T."/>
            <person name="Noordeloos M.E."/>
            <person name="Ohm R.A."/>
            <person name="Ortiz-Santana B."/>
            <person name="Ovrebo C."/>
            <person name="Racz N."/>
            <person name="Riley R."/>
            <person name="Savchenko A."/>
            <person name="Shiryaev A."/>
            <person name="Soop K."/>
            <person name="Spirin V."/>
            <person name="Szebenyi C."/>
            <person name="Tomsovsky M."/>
            <person name="Tulloss R.E."/>
            <person name="Uehling J."/>
            <person name="Grigoriev I.V."/>
            <person name="Vagvolgyi C."/>
            <person name="Papp T."/>
            <person name="Martin F.M."/>
            <person name="Miettinen O."/>
            <person name="Hibbett D.S."/>
            <person name="Nagy L.G."/>
        </authorList>
    </citation>
    <scope>NUCLEOTIDE SEQUENCE [LARGE SCALE GENOMIC DNA]</scope>
    <source>
        <strain evidence="3 4">FP101781</strain>
    </source>
</reference>
<dbReference type="EMBL" id="QPFP01000165">
    <property type="protein sequence ID" value="TEB19876.1"/>
    <property type="molecule type" value="Genomic_DNA"/>
</dbReference>
<proteinExistence type="predicted"/>
<gene>
    <name evidence="3" type="ORF">FA13DRAFT_302243</name>
</gene>
<evidence type="ECO:0000259" key="2">
    <source>
        <dbReference type="Pfam" id="PF24883"/>
    </source>
</evidence>
<evidence type="ECO:0000256" key="1">
    <source>
        <dbReference type="ARBA" id="ARBA00022737"/>
    </source>
</evidence>
<dbReference type="InterPro" id="IPR056884">
    <property type="entry name" value="NPHP3-like_N"/>
</dbReference>
<organism evidence="3 4">
    <name type="scientific">Coprinellus micaceus</name>
    <name type="common">Glistening ink-cap mushroom</name>
    <name type="synonym">Coprinus micaceus</name>
    <dbReference type="NCBI Taxonomy" id="71717"/>
    <lineage>
        <taxon>Eukaryota</taxon>
        <taxon>Fungi</taxon>
        <taxon>Dikarya</taxon>
        <taxon>Basidiomycota</taxon>
        <taxon>Agaricomycotina</taxon>
        <taxon>Agaricomycetes</taxon>
        <taxon>Agaricomycetidae</taxon>
        <taxon>Agaricales</taxon>
        <taxon>Agaricineae</taxon>
        <taxon>Psathyrellaceae</taxon>
        <taxon>Coprinellus</taxon>
    </lineage>
</organism>
<accession>A0A4Y7SDU5</accession>
<feature type="domain" description="Nephrocystin 3-like N-terminal" evidence="2">
    <location>
        <begin position="87"/>
        <end position="235"/>
    </location>
</feature>
<dbReference type="OrthoDB" id="448455at2759"/>
<dbReference type="AlphaFoldDB" id="A0A4Y7SDU5"/>
<dbReference type="Gene3D" id="3.40.50.300">
    <property type="entry name" value="P-loop containing nucleotide triphosphate hydrolases"/>
    <property type="match status" value="1"/>
</dbReference>
<dbReference type="PANTHER" id="PTHR10039:SF16">
    <property type="entry name" value="GPI INOSITOL-DEACYLASE"/>
    <property type="match status" value="1"/>
</dbReference>
<name>A0A4Y7SDU5_COPMI</name>
<dbReference type="STRING" id="71717.A0A4Y7SDU5"/>
<evidence type="ECO:0000313" key="4">
    <source>
        <dbReference type="Proteomes" id="UP000298030"/>
    </source>
</evidence>
<dbReference type="InterPro" id="IPR027417">
    <property type="entry name" value="P-loop_NTPase"/>
</dbReference>
<keyword evidence="4" id="KW-1185">Reference proteome</keyword>
<comment type="caution">
    <text evidence="3">The sequence shown here is derived from an EMBL/GenBank/DDBJ whole genome shotgun (WGS) entry which is preliminary data.</text>
</comment>
<keyword evidence="1" id="KW-0677">Repeat</keyword>
<dbReference type="PANTHER" id="PTHR10039">
    <property type="entry name" value="AMELOGENIN"/>
    <property type="match status" value="1"/>
</dbReference>
<dbReference type="Proteomes" id="UP000298030">
    <property type="component" value="Unassembled WGS sequence"/>
</dbReference>